<dbReference type="SMART" id="SM00116">
    <property type="entry name" value="CBS"/>
    <property type="match status" value="2"/>
</dbReference>
<reference evidence="4 5" key="1">
    <citation type="submission" date="2018-07" db="EMBL/GenBank/DDBJ databases">
        <title>Halomonas rutogse sp. nov., isolated from Lake TangqianCo on Tibetan Plateau.</title>
        <authorList>
            <person name="Lu H."/>
            <person name="Xing P."/>
            <person name="Wu Q."/>
        </authorList>
    </citation>
    <scope>NUCLEOTIDE SEQUENCE [LARGE SCALE GENOMIC DNA]</scope>
    <source>
        <strain evidence="4 5">TQ8S</strain>
    </source>
</reference>
<accession>A0A368TX87</accession>
<sequence>MSATHIIRVSDIMHNHFCLVDGFTTVSDATHLMRQEKARALLIRKRHDDDEYGIVLPSDIAKAVLATGRSSQRINVYEIMSKPVIGVRPDMQVRYCARLFEQFGLAVAPVIDSAQQVIGLIDYDHLVLQGLDP</sequence>
<dbReference type="EMBL" id="QPIJ01000032">
    <property type="protein sequence ID" value="RCV89330.1"/>
    <property type="molecule type" value="Genomic_DNA"/>
</dbReference>
<dbReference type="InterPro" id="IPR051257">
    <property type="entry name" value="Diverse_CBS-Domain"/>
</dbReference>
<evidence type="ECO:0000256" key="1">
    <source>
        <dbReference type="ARBA" id="ARBA00023122"/>
    </source>
</evidence>
<name>A0A368TX87_9GAMM</name>
<dbReference type="Gene3D" id="3.10.580.10">
    <property type="entry name" value="CBS-domain"/>
    <property type="match status" value="1"/>
</dbReference>
<evidence type="ECO:0000256" key="2">
    <source>
        <dbReference type="PROSITE-ProRule" id="PRU00703"/>
    </source>
</evidence>
<dbReference type="InterPro" id="IPR046342">
    <property type="entry name" value="CBS_dom_sf"/>
</dbReference>
<feature type="domain" description="CBS" evidence="3">
    <location>
        <begin position="80"/>
        <end position="133"/>
    </location>
</feature>
<evidence type="ECO:0000313" key="5">
    <source>
        <dbReference type="Proteomes" id="UP000253204"/>
    </source>
</evidence>
<dbReference type="PANTHER" id="PTHR43080">
    <property type="entry name" value="CBS DOMAIN-CONTAINING PROTEIN CBSX3, MITOCHONDRIAL"/>
    <property type="match status" value="1"/>
</dbReference>
<dbReference type="OrthoDB" id="9771532at2"/>
<organism evidence="4 5">
    <name type="scientific">Vreelandella rituensis</name>
    <dbReference type="NCBI Taxonomy" id="2282306"/>
    <lineage>
        <taxon>Bacteria</taxon>
        <taxon>Pseudomonadati</taxon>
        <taxon>Pseudomonadota</taxon>
        <taxon>Gammaproteobacteria</taxon>
        <taxon>Oceanospirillales</taxon>
        <taxon>Halomonadaceae</taxon>
        <taxon>Vreelandella</taxon>
    </lineage>
</organism>
<dbReference type="Pfam" id="PF00571">
    <property type="entry name" value="CBS"/>
    <property type="match status" value="2"/>
</dbReference>
<dbReference type="RefSeq" id="WP_114487367.1">
    <property type="nucleotide sequence ID" value="NZ_CBCSHM010000031.1"/>
</dbReference>
<comment type="caution">
    <text evidence="4">The sequence shown here is derived from an EMBL/GenBank/DDBJ whole genome shotgun (WGS) entry which is preliminary data.</text>
</comment>
<keyword evidence="5" id="KW-1185">Reference proteome</keyword>
<gene>
    <name evidence="4" type="ORF">DU506_13150</name>
</gene>
<dbReference type="PROSITE" id="PS51371">
    <property type="entry name" value="CBS"/>
    <property type="match status" value="1"/>
</dbReference>
<evidence type="ECO:0000313" key="4">
    <source>
        <dbReference type="EMBL" id="RCV89330.1"/>
    </source>
</evidence>
<keyword evidence="1 2" id="KW-0129">CBS domain</keyword>
<dbReference type="AlphaFoldDB" id="A0A368TX87"/>
<dbReference type="InterPro" id="IPR000644">
    <property type="entry name" value="CBS_dom"/>
</dbReference>
<dbReference type="SUPFAM" id="SSF54631">
    <property type="entry name" value="CBS-domain pair"/>
    <property type="match status" value="1"/>
</dbReference>
<dbReference type="PANTHER" id="PTHR43080:SF2">
    <property type="entry name" value="CBS DOMAIN-CONTAINING PROTEIN"/>
    <property type="match status" value="1"/>
</dbReference>
<protein>
    <submittedName>
        <fullName evidence="4">CBS domain-containing protein</fullName>
    </submittedName>
</protein>
<proteinExistence type="predicted"/>
<evidence type="ECO:0000259" key="3">
    <source>
        <dbReference type="PROSITE" id="PS51371"/>
    </source>
</evidence>
<dbReference type="Proteomes" id="UP000253204">
    <property type="component" value="Unassembled WGS sequence"/>
</dbReference>